<evidence type="ECO:0000313" key="2">
    <source>
        <dbReference type="EMBL" id="JAT19744.1"/>
    </source>
</evidence>
<feature type="compositionally biased region" description="Polar residues" evidence="1">
    <location>
        <begin position="134"/>
        <end position="155"/>
    </location>
</feature>
<evidence type="ECO:0000256" key="1">
    <source>
        <dbReference type="SAM" id="MobiDB-lite"/>
    </source>
</evidence>
<reference evidence="2" key="1">
    <citation type="submission" date="2015-11" db="EMBL/GenBank/DDBJ databases">
        <title>De novo transcriptome assembly of four potential Pierce s Disease insect vectors from Arizona vineyards.</title>
        <authorList>
            <person name="Tassone E.E."/>
        </authorList>
    </citation>
    <scope>NUCLEOTIDE SEQUENCE</scope>
</reference>
<dbReference type="EMBL" id="GEBQ01020233">
    <property type="protein sequence ID" value="JAT19744.1"/>
    <property type="molecule type" value="Transcribed_RNA"/>
</dbReference>
<protein>
    <submittedName>
        <fullName evidence="2">Uncharacterized protein</fullName>
    </submittedName>
</protein>
<proteinExistence type="predicted"/>
<feature type="compositionally biased region" description="Acidic residues" evidence="1">
    <location>
        <begin position="179"/>
        <end position="190"/>
    </location>
</feature>
<organism evidence="2">
    <name type="scientific">Graphocephala atropunctata</name>
    <dbReference type="NCBI Taxonomy" id="36148"/>
    <lineage>
        <taxon>Eukaryota</taxon>
        <taxon>Metazoa</taxon>
        <taxon>Ecdysozoa</taxon>
        <taxon>Arthropoda</taxon>
        <taxon>Hexapoda</taxon>
        <taxon>Insecta</taxon>
        <taxon>Pterygota</taxon>
        <taxon>Neoptera</taxon>
        <taxon>Paraneoptera</taxon>
        <taxon>Hemiptera</taxon>
        <taxon>Auchenorrhyncha</taxon>
        <taxon>Membracoidea</taxon>
        <taxon>Cicadellidae</taxon>
        <taxon>Cicadellinae</taxon>
        <taxon>Cicadellini</taxon>
        <taxon>Graphocephala</taxon>
    </lineage>
</organism>
<name>A0A1B6L888_9HEMI</name>
<feature type="region of interest" description="Disordered" evidence="1">
    <location>
        <begin position="45"/>
        <end position="77"/>
    </location>
</feature>
<sequence>QQDVHLSPRKFIGNDGYPLDYGLPKIPSHFAVPAMPPAAFYRTLPHKSRQNAANPSSRYSREAEFLSKSVQPPSYEHYSSADVRYTVEGYPCGPPTYSSDTQTNFPEPFLLPSPPAPYKSEPASTPRDAAAQWPETSADSLKPVTQCSVAAQTSEPTEEKASHSHPPPHHLPPPVLTESPDEGYEGDGPDTSDMGRSHH</sequence>
<dbReference type="AlphaFoldDB" id="A0A1B6L888"/>
<feature type="non-terminal residue" evidence="2">
    <location>
        <position position="1"/>
    </location>
</feature>
<gene>
    <name evidence="2" type="ORF">g.1650</name>
</gene>
<feature type="region of interest" description="Disordered" evidence="1">
    <location>
        <begin position="89"/>
        <end position="199"/>
    </location>
</feature>
<accession>A0A1B6L888</accession>